<name>A0A1V6QFY1_9EURO</name>
<sequence>MLLSLNQTIAGQTVLDLRVGALGLQQGGDSMAFVPECMSSMSFELLSIGTAVLALFTSPHPVLVTKQHQEQVKNLHVALNLAVEDIIERWIKDEDAQFTNRMPLEPEEEDLLRWMHSNRHLFRPYSERPGSWRPDFLVEHDDSTGAEVFRICEINARFCWNGYMNAAVGQEAYSAFGLESRGLEFATNPEGILDGVLNLFRHDLPLHLVKGEEYGIDIWPFMELMEHRIGVKPRLITPDTLRLLPDTTEKSGFKLCCLAQPDATSTLKTSSGDIVEEIHQMGLELHQRELNAFDQEMKRQISLRCFNDMRTILLAHDKRMLGIIREELGSLVSRDVLSTEQATDLERGITPTILPGSTAMEKFIASCKISEGFKDGYILKPIRGGKGAGILFGDELDNDDWLARLEPLREARMKAGKTLYVVQRQIRQPYYDILVGVKGKPERCHMVGTYHAVGGQFLGLGTWRCSPGRLCAVSDGATWVCSLVRAEEKPATSSRKQILRVGAGLLTLGTMLWTVGRIREAFWK</sequence>
<keyword evidence="2" id="KW-1185">Reference proteome</keyword>
<dbReference type="STRING" id="416450.A0A1V6QFY1"/>
<comment type="caution">
    <text evidence="1">The sequence shown here is derived from an EMBL/GenBank/DDBJ whole genome shotgun (WGS) entry which is preliminary data.</text>
</comment>
<dbReference type="Proteomes" id="UP000191672">
    <property type="component" value="Unassembled WGS sequence"/>
</dbReference>
<evidence type="ECO:0000313" key="2">
    <source>
        <dbReference type="Proteomes" id="UP000191672"/>
    </source>
</evidence>
<evidence type="ECO:0000313" key="1">
    <source>
        <dbReference type="EMBL" id="OQD88118.1"/>
    </source>
</evidence>
<dbReference type="EMBL" id="MDYN01000004">
    <property type="protein sequence ID" value="OQD88118.1"/>
    <property type="molecule type" value="Genomic_DNA"/>
</dbReference>
<reference evidence="2" key="1">
    <citation type="journal article" date="2017" name="Nat. Microbiol.">
        <title>Global analysis of biosynthetic gene clusters reveals vast potential of secondary metabolite production in Penicillium species.</title>
        <authorList>
            <person name="Nielsen J.C."/>
            <person name="Grijseels S."/>
            <person name="Prigent S."/>
            <person name="Ji B."/>
            <person name="Dainat J."/>
            <person name="Nielsen K.F."/>
            <person name="Frisvad J.C."/>
            <person name="Workman M."/>
            <person name="Nielsen J."/>
        </authorList>
    </citation>
    <scope>NUCLEOTIDE SEQUENCE [LARGE SCALE GENOMIC DNA]</scope>
    <source>
        <strain evidence="2">IBT 31811</strain>
    </source>
</reference>
<organism evidence="1 2">
    <name type="scientific">Penicillium antarcticum</name>
    <dbReference type="NCBI Taxonomy" id="416450"/>
    <lineage>
        <taxon>Eukaryota</taxon>
        <taxon>Fungi</taxon>
        <taxon>Dikarya</taxon>
        <taxon>Ascomycota</taxon>
        <taxon>Pezizomycotina</taxon>
        <taxon>Eurotiomycetes</taxon>
        <taxon>Eurotiomycetidae</taxon>
        <taxon>Eurotiales</taxon>
        <taxon>Aspergillaceae</taxon>
        <taxon>Penicillium</taxon>
    </lineage>
</organism>
<protein>
    <submittedName>
        <fullName evidence="1">Uncharacterized protein</fullName>
    </submittedName>
</protein>
<proteinExistence type="predicted"/>
<accession>A0A1V6QFY1</accession>
<dbReference type="SUPFAM" id="SSF56059">
    <property type="entry name" value="Glutathione synthetase ATP-binding domain-like"/>
    <property type="match status" value="1"/>
</dbReference>
<dbReference type="AlphaFoldDB" id="A0A1V6QFY1"/>
<gene>
    <name evidence="1" type="ORF">PENANT_c004G03270</name>
</gene>